<evidence type="ECO:0000256" key="2">
    <source>
        <dbReference type="ARBA" id="ARBA00006370"/>
    </source>
</evidence>
<dbReference type="EMBL" id="SJOL01007084">
    <property type="protein sequence ID" value="TGZ63723.1"/>
    <property type="molecule type" value="Genomic_DNA"/>
</dbReference>
<dbReference type="GO" id="GO:0032934">
    <property type="term" value="F:sterol binding"/>
    <property type="evidence" value="ECO:0007669"/>
    <property type="project" value="InterPro"/>
</dbReference>
<dbReference type="PANTHER" id="PTHR11306:SF68">
    <property type="entry name" value="NPC INTRACELLULAR CHOLESTEROL TRANSPORTER 2"/>
    <property type="match status" value="1"/>
</dbReference>
<dbReference type="InterPro" id="IPR014756">
    <property type="entry name" value="Ig_E-set"/>
</dbReference>
<evidence type="ECO:0000256" key="3">
    <source>
        <dbReference type="ARBA" id="ARBA00022525"/>
    </source>
</evidence>
<dbReference type="AlphaFoldDB" id="A0A4S2LJC9"/>
<evidence type="ECO:0000256" key="4">
    <source>
        <dbReference type="SAM" id="SignalP"/>
    </source>
</evidence>
<protein>
    <recommendedName>
        <fullName evidence="5">MD-2-related lipid-recognition domain-containing protein</fullName>
    </recommendedName>
</protein>
<accession>A0A4S2LJC9</accession>
<dbReference type="PANTHER" id="PTHR11306">
    <property type="entry name" value="NIEMANN PICK TYPE C2 PROTEIN NPC2-RELATED"/>
    <property type="match status" value="1"/>
</dbReference>
<evidence type="ECO:0000259" key="5">
    <source>
        <dbReference type="SMART" id="SM00737"/>
    </source>
</evidence>
<sequence length="151" mass="16693">MITPVHRSLLLIATAFLYADAVDVQYTDCGSTIPVGEVTVEPCPSLPCELPRGGKTKFGIQFQPDQDAGYLGQVEARTVVWGMAVPISLDSTQICGHVHPKCPLKPGQWYTYSRTIHINKSYSRMTVPLQWLLMDSNGNLMVCVEIQVEIV</sequence>
<dbReference type="OrthoDB" id="4937502at2759"/>
<dbReference type="FunFam" id="2.60.40.770:FF:000001">
    <property type="entry name" value="NPC intracellular cholesterol transporter 2"/>
    <property type="match status" value="1"/>
</dbReference>
<dbReference type="Gene3D" id="2.60.40.770">
    <property type="match status" value="1"/>
</dbReference>
<dbReference type="SMART" id="SM00737">
    <property type="entry name" value="ML"/>
    <property type="match status" value="1"/>
</dbReference>
<keyword evidence="4" id="KW-0732">Signal</keyword>
<organism evidence="6 7">
    <name type="scientific">Opisthorchis felineus</name>
    <dbReference type="NCBI Taxonomy" id="147828"/>
    <lineage>
        <taxon>Eukaryota</taxon>
        <taxon>Metazoa</taxon>
        <taxon>Spiralia</taxon>
        <taxon>Lophotrochozoa</taxon>
        <taxon>Platyhelminthes</taxon>
        <taxon>Trematoda</taxon>
        <taxon>Digenea</taxon>
        <taxon>Opisthorchiida</taxon>
        <taxon>Opisthorchiata</taxon>
        <taxon>Opisthorchiidae</taxon>
        <taxon>Opisthorchis</taxon>
    </lineage>
</organism>
<evidence type="ECO:0000256" key="1">
    <source>
        <dbReference type="ARBA" id="ARBA00004613"/>
    </source>
</evidence>
<evidence type="ECO:0000313" key="6">
    <source>
        <dbReference type="EMBL" id="TGZ63723.1"/>
    </source>
</evidence>
<comment type="similarity">
    <text evidence="2">Belongs to the NPC2 family.</text>
</comment>
<gene>
    <name evidence="6" type="ORF">CRM22_006754</name>
</gene>
<name>A0A4S2LJC9_OPIFE</name>
<dbReference type="InterPro" id="IPR039670">
    <property type="entry name" value="NPC2-like"/>
</dbReference>
<reference evidence="6 7" key="1">
    <citation type="journal article" date="2019" name="BMC Genomics">
        <title>New insights from Opisthorchis felineus genome: update on genomics of the epidemiologically important liver flukes.</title>
        <authorList>
            <person name="Ershov N.I."/>
            <person name="Mordvinov V.A."/>
            <person name="Prokhortchouk E.B."/>
            <person name="Pakharukova M.Y."/>
            <person name="Gunbin K.V."/>
            <person name="Ustyantsev K."/>
            <person name="Genaev M.A."/>
            <person name="Blinov A.G."/>
            <person name="Mazur A."/>
            <person name="Boulygina E."/>
            <person name="Tsygankova S."/>
            <person name="Khrameeva E."/>
            <person name="Chekanov N."/>
            <person name="Fan G."/>
            <person name="Xiao A."/>
            <person name="Zhang H."/>
            <person name="Xu X."/>
            <person name="Yang H."/>
            <person name="Solovyev V."/>
            <person name="Lee S.M."/>
            <person name="Liu X."/>
            <person name="Afonnikov D.A."/>
            <person name="Skryabin K.G."/>
        </authorList>
    </citation>
    <scope>NUCLEOTIDE SEQUENCE [LARGE SCALE GENOMIC DNA]</scope>
    <source>
        <strain evidence="6">AK-0245</strain>
        <tissue evidence="6">Whole organism</tissue>
    </source>
</reference>
<evidence type="ECO:0000313" key="7">
    <source>
        <dbReference type="Proteomes" id="UP000308267"/>
    </source>
</evidence>
<keyword evidence="3" id="KW-0964">Secreted</keyword>
<dbReference type="SUPFAM" id="SSF81296">
    <property type="entry name" value="E set domains"/>
    <property type="match status" value="1"/>
</dbReference>
<comment type="caution">
    <text evidence="6">The sequence shown here is derived from an EMBL/GenBank/DDBJ whole genome shotgun (WGS) entry which is preliminary data.</text>
</comment>
<dbReference type="Proteomes" id="UP000308267">
    <property type="component" value="Unassembled WGS sequence"/>
</dbReference>
<dbReference type="Pfam" id="PF02221">
    <property type="entry name" value="E1_DerP2_DerF2"/>
    <property type="match status" value="1"/>
</dbReference>
<dbReference type="GO" id="GO:0005576">
    <property type="term" value="C:extracellular region"/>
    <property type="evidence" value="ECO:0007669"/>
    <property type="project" value="UniProtKB-SubCell"/>
</dbReference>
<comment type="subcellular location">
    <subcellularLocation>
        <location evidence="1">Secreted</location>
    </subcellularLocation>
</comment>
<dbReference type="GO" id="GO:0015918">
    <property type="term" value="P:sterol transport"/>
    <property type="evidence" value="ECO:0007669"/>
    <property type="project" value="InterPro"/>
</dbReference>
<dbReference type="InterPro" id="IPR003172">
    <property type="entry name" value="ML_dom"/>
</dbReference>
<feature type="chain" id="PRO_5020824458" description="MD-2-related lipid-recognition domain-containing protein" evidence="4">
    <location>
        <begin position="22"/>
        <end position="151"/>
    </location>
</feature>
<feature type="domain" description="MD-2-related lipid-recognition" evidence="5">
    <location>
        <begin position="26"/>
        <end position="148"/>
    </location>
</feature>
<dbReference type="STRING" id="147828.A0A4S2LJC9"/>
<keyword evidence="7" id="KW-1185">Reference proteome</keyword>
<proteinExistence type="inferred from homology"/>
<feature type="signal peptide" evidence="4">
    <location>
        <begin position="1"/>
        <end position="21"/>
    </location>
</feature>